<evidence type="ECO:0000313" key="2">
    <source>
        <dbReference type="Proteomes" id="UP000214596"/>
    </source>
</evidence>
<evidence type="ECO:0000313" key="1">
    <source>
        <dbReference type="EMBL" id="OXE34655.1"/>
    </source>
</evidence>
<dbReference type="GeneID" id="1189647"/>
<comment type="caution">
    <text evidence="1">The sequence shown here is derived from an EMBL/GenBank/DDBJ whole genome shotgun (WGS) entry which is preliminary data.</text>
</comment>
<reference evidence="1 2" key="1">
    <citation type="journal article" date="2017" name="Appl. Environ. Microbiol.">
        <title>Parallel evolution of two clades of a major Atlantic endemic Vibrio parahaemolyticus pathogen lineage by independent acquisition of related pathogenicity islands.</title>
        <authorList>
            <person name="Xu F."/>
            <person name="Gonzalez-Escalona N."/>
            <person name="Drees K.P."/>
            <person name="Sebra R.P."/>
            <person name="Cooper V.S."/>
            <person name="Jones S.H."/>
            <person name="Whistler C.A."/>
        </authorList>
    </citation>
    <scope>NUCLEOTIDE SEQUENCE [LARGE SCALE GENOMIC DNA]</scope>
    <source>
        <strain evidence="1 2">MAVP-3</strain>
    </source>
</reference>
<accession>A0A0L8SGJ7</accession>
<protein>
    <recommendedName>
        <fullName evidence="3">ATP-binding protein</fullName>
    </recommendedName>
</protein>
<dbReference type="RefSeq" id="WP_005479557.1">
    <property type="nucleotide sequence ID" value="NZ_CAMFGX010000012.1"/>
</dbReference>
<proteinExistence type="predicted"/>
<dbReference type="OrthoDB" id="6838090at2"/>
<organism evidence="1 2">
    <name type="scientific">Vibrio parahaemolyticus</name>
    <dbReference type="NCBI Taxonomy" id="670"/>
    <lineage>
        <taxon>Bacteria</taxon>
        <taxon>Pseudomonadati</taxon>
        <taxon>Pseudomonadota</taxon>
        <taxon>Gammaproteobacteria</taxon>
        <taxon>Vibrionales</taxon>
        <taxon>Vibrionaceae</taxon>
        <taxon>Vibrio</taxon>
    </lineage>
</organism>
<name>A0A0L8SGJ7_VIBPH</name>
<evidence type="ECO:0008006" key="3">
    <source>
        <dbReference type="Google" id="ProtNLM"/>
    </source>
</evidence>
<sequence>MITLPASLNIEKIEDVISKICEGQSNPELELPISSKGFAFGGYAAAIQAVNTWASNNEKRELIVKPSSLEVEEQLEHIVKYPHKFTAAMMAKKVSLNFDQKMDVRKKVNSLAKAAIEQQSTHSYGQNHGRLCWYSFVDHSSKGFDRNFYLSSTTQHAVPQSLEQITNIISSMVRKSSIVAGGSELLGKEDANELGRLFYELFVNTHEHGSRGKNRNIWLKPATRVIYTYGINLSDDAVANSISNNEVLQDYLSALGKTSRSTNRFIEISIIDAGLGYSGRWLADNPKDGSFEQLTISNEYEILKKCFKFRSTSSNNLVKGNGLPAVMANLTLLNGFMRVRSNRLSLYRDFVNQPFIEQENDSYEFMDWDSRQKCNNNITQKANAAGVSITILIPLVDKTELEGNSL</sequence>
<dbReference type="EMBL" id="NIXT01000025">
    <property type="protein sequence ID" value="OXE34655.1"/>
    <property type="molecule type" value="Genomic_DNA"/>
</dbReference>
<dbReference type="Proteomes" id="UP000214596">
    <property type="component" value="Unassembled WGS sequence"/>
</dbReference>
<gene>
    <name evidence="1" type="ORF">CA163_01195</name>
</gene>
<dbReference type="AlphaFoldDB" id="A0A0L8SGJ7"/>